<gene>
    <name evidence="3" type="ORF">S01H1_35307</name>
</gene>
<dbReference type="InterPro" id="IPR001492">
    <property type="entry name" value="Flagellin"/>
</dbReference>
<evidence type="ECO:0000259" key="2">
    <source>
        <dbReference type="Pfam" id="PF00700"/>
    </source>
</evidence>
<organism evidence="3">
    <name type="scientific">marine sediment metagenome</name>
    <dbReference type="NCBI Taxonomy" id="412755"/>
    <lineage>
        <taxon>unclassified sequences</taxon>
        <taxon>metagenomes</taxon>
        <taxon>ecological metagenomes</taxon>
    </lineage>
</organism>
<dbReference type="EMBL" id="BARS01022057">
    <property type="protein sequence ID" value="GAG10710.1"/>
    <property type="molecule type" value="Genomic_DNA"/>
</dbReference>
<keyword evidence="1" id="KW-0975">Bacterial flagellum</keyword>
<dbReference type="GO" id="GO:0009288">
    <property type="term" value="C:bacterial-type flagellum"/>
    <property type="evidence" value="ECO:0007669"/>
    <property type="project" value="InterPro"/>
</dbReference>
<evidence type="ECO:0000256" key="1">
    <source>
        <dbReference type="ARBA" id="ARBA00023143"/>
    </source>
</evidence>
<dbReference type="PANTHER" id="PTHR42792">
    <property type="entry name" value="FLAGELLIN"/>
    <property type="match status" value="1"/>
</dbReference>
<proteinExistence type="predicted"/>
<name>X0UY46_9ZZZZ</name>
<dbReference type="GO" id="GO:0005198">
    <property type="term" value="F:structural molecule activity"/>
    <property type="evidence" value="ECO:0007669"/>
    <property type="project" value="InterPro"/>
</dbReference>
<sequence length="203" mass="20908">FTYTAGTGGAGLVNVTVTTGDGSWTISDVAIADAGEKTQVTFSAFGLTVTFNENLTSTLGAADIIGTDTGNATFQVGSESGSENQISVSLGDVTTEASGLNITKDQLDNAIEAQGFLDTINSAISTLNDRRGEIGAIQNRLGYAAANLTATIENVTAAESVIRDVDMALEMTEFTKNQILLQAGTAMLAQANMAPQLVLALFG</sequence>
<evidence type="ECO:0000313" key="3">
    <source>
        <dbReference type="EMBL" id="GAG10710.1"/>
    </source>
</evidence>
<feature type="non-terminal residue" evidence="3">
    <location>
        <position position="1"/>
    </location>
</feature>
<dbReference type="Gene3D" id="1.20.1330.10">
    <property type="entry name" value="f41 fragment of flagellin, N-terminal domain"/>
    <property type="match status" value="1"/>
</dbReference>
<dbReference type="InterPro" id="IPR042187">
    <property type="entry name" value="Flagellin_C_sub2"/>
</dbReference>
<comment type="caution">
    <text evidence="3">The sequence shown here is derived from an EMBL/GenBank/DDBJ whole genome shotgun (WGS) entry which is preliminary data.</text>
</comment>
<reference evidence="3" key="1">
    <citation type="journal article" date="2014" name="Front. Microbiol.">
        <title>High frequency of phylogenetically diverse reductive dehalogenase-homologous genes in deep subseafloor sedimentary metagenomes.</title>
        <authorList>
            <person name="Kawai M."/>
            <person name="Futagami T."/>
            <person name="Toyoda A."/>
            <person name="Takaki Y."/>
            <person name="Nishi S."/>
            <person name="Hori S."/>
            <person name="Arai W."/>
            <person name="Tsubouchi T."/>
            <person name="Morono Y."/>
            <person name="Uchiyama I."/>
            <person name="Ito T."/>
            <person name="Fujiyama A."/>
            <person name="Inagaki F."/>
            <person name="Takami H."/>
        </authorList>
    </citation>
    <scope>NUCLEOTIDE SEQUENCE</scope>
    <source>
        <strain evidence="3">Expedition CK06-06</strain>
    </source>
</reference>
<dbReference type="PANTHER" id="PTHR42792:SF2">
    <property type="entry name" value="FLAGELLIN"/>
    <property type="match status" value="1"/>
</dbReference>
<accession>X0UY46</accession>
<dbReference type="Gene3D" id="6.10.10.10">
    <property type="entry name" value="Flagellar export chaperone, C-terminal domain"/>
    <property type="match status" value="1"/>
</dbReference>
<dbReference type="AlphaFoldDB" id="X0UY46"/>
<feature type="domain" description="Flagellin C-terminal" evidence="2">
    <location>
        <begin position="117"/>
        <end position="202"/>
    </location>
</feature>
<dbReference type="SUPFAM" id="SSF64518">
    <property type="entry name" value="Phase 1 flagellin"/>
    <property type="match status" value="1"/>
</dbReference>
<protein>
    <recommendedName>
        <fullName evidence="2">Flagellin C-terminal domain-containing protein</fullName>
    </recommendedName>
</protein>
<dbReference type="InterPro" id="IPR046358">
    <property type="entry name" value="Flagellin_C"/>
</dbReference>
<dbReference type="Pfam" id="PF00700">
    <property type="entry name" value="Flagellin_C"/>
    <property type="match status" value="1"/>
</dbReference>